<evidence type="ECO:0000313" key="1">
    <source>
        <dbReference type="EMBL" id="APD19309.1"/>
    </source>
</evidence>
<gene>
    <name evidence="1" type="ORF">SEA_TAPTIC_83</name>
</gene>
<dbReference type="EMBL" id="KY130461">
    <property type="protein sequence ID" value="APD19309.1"/>
    <property type="molecule type" value="Genomic_DNA"/>
</dbReference>
<keyword evidence="2" id="KW-1185">Reference proteome</keyword>
<reference evidence="1 2" key="1">
    <citation type="submission" date="2016-11" db="EMBL/GenBank/DDBJ databases">
        <authorList>
            <person name="Seier E.R."/>
            <person name="Hipwell C.M."/>
            <person name="Kelliher A.B."/>
            <person name="Lando N.A."/>
            <person name="Tsaousis B.E."/>
            <person name="Esposito E.C."/>
            <person name="Heckman E.L."/>
            <person name="Mageeney C.M."/>
            <person name="Kenna M.A."/>
            <person name="Ware V.C."/>
            <person name="Garlena R.A."/>
            <person name="Russell D.A."/>
            <person name="Pope W.H."/>
            <person name="Jacobs-Sera D."/>
            <person name="Hendrix R.W."/>
            <person name="Hatfull G.F."/>
        </authorList>
    </citation>
    <scope>NUCLEOTIDE SEQUENCE [LARGE SCALE GENOMIC DNA]</scope>
</reference>
<organism evidence="1 2">
    <name type="scientific">Mycobacterium phage Taptic</name>
    <dbReference type="NCBI Taxonomy" id="1920305"/>
    <lineage>
        <taxon>Viruses</taxon>
        <taxon>Duplodnaviria</taxon>
        <taxon>Heunggongvirae</taxon>
        <taxon>Uroviricota</taxon>
        <taxon>Caudoviricetes</taxon>
        <taxon>Northamptonvirus</taxon>
        <taxon>Northamptonvirus taptic</taxon>
    </lineage>
</organism>
<protein>
    <submittedName>
        <fullName evidence="1">Uncharacterized protein</fullName>
    </submittedName>
</protein>
<accession>A0A1J0ME81</accession>
<evidence type="ECO:0000313" key="2">
    <source>
        <dbReference type="Proteomes" id="UP000225735"/>
    </source>
</evidence>
<name>A0A1J0ME81_9CAUD</name>
<proteinExistence type="predicted"/>
<sequence>MMPSYTVTWEIDCANADDMLAAAEFAREAQMATGTTAVVFTVTDRDTGESAEVDLDREVECCRDCGRVTHVDDEPVDTDAADGEDGYCGNCADRLYEEVAAEDAALVYDEHCAICAERRGGNG</sequence>
<dbReference type="Proteomes" id="UP000225735">
    <property type="component" value="Segment"/>
</dbReference>